<proteinExistence type="predicted"/>
<organism evidence="1 2">
    <name type="scientific">Amycolatopsis eburnea</name>
    <dbReference type="NCBI Taxonomy" id="2267691"/>
    <lineage>
        <taxon>Bacteria</taxon>
        <taxon>Bacillati</taxon>
        <taxon>Actinomycetota</taxon>
        <taxon>Actinomycetes</taxon>
        <taxon>Pseudonocardiales</taxon>
        <taxon>Pseudonocardiaceae</taxon>
        <taxon>Amycolatopsis</taxon>
    </lineage>
</organism>
<evidence type="ECO:0000313" key="2">
    <source>
        <dbReference type="Proteomes" id="UP000267081"/>
    </source>
</evidence>
<comment type="caution">
    <text evidence="1">The sequence shown here is derived from an EMBL/GenBank/DDBJ whole genome shotgun (WGS) entry which is preliminary data.</text>
</comment>
<dbReference type="AlphaFoldDB" id="A0A3R9DVM9"/>
<keyword evidence="2" id="KW-1185">Reference proteome</keyword>
<evidence type="ECO:0000313" key="1">
    <source>
        <dbReference type="EMBL" id="RSD15373.1"/>
    </source>
</evidence>
<name>A0A3R9DVM9_9PSEU</name>
<dbReference type="EMBL" id="RSEC01000053">
    <property type="protein sequence ID" value="RSD15373.1"/>
    <property type="molecule type" value="Genomic_DNA"/>
</dbReference>
<dbReference type="RefSeq" id="WP_125311855.1">
    <property type="nucleotide sequence ID" value="NZ_RSEC01000053.1"/>
</dbReference>
<sequence>MAEVSVFAVYESSTGNVVGAVKAIGTPVPAAEALVGAALPVRLSLKSGEVVTLSLAGRELAVHEADDQPAVFVEPLAYGVTRVPGQPAKPALAKLAKLPAPKFDGAGLLVTVPDKTSEPLAVFALVSEGGDTLPLSGTIKEGNDSVSLPVTVSAGAHAVLTLVAGRAGRLDEVGK</sequence>
<reference evidence="1 2" key="1">
    <citation type="submission" date="2018-12" db="EMBL/GenBank/DDBJ databases">
        <title>Amycolatopsis eburnea sp. nov. actinomycete associate with arbuscular mycorrhiza fungal spore.</title>
        <authorList>
            <person name="Lumyong S."/>
            <person name="Chaiya L."/>
        </authorList>
    </citation>
    <scope>NUCLEOTIDE SEQUENCE [LARGE SCALE GENOMIC DNA]</scope>
    <source>
        <strain evidence="1 2">GLM-1</strain>
    </source>
</reference>
<dbReference type="OrthoDB" id="4239436at2"/>
<dbReference type="Proteomes" id="UP000267081">
    <property type="component" value="Unassembled WGS sequence"/>
</dbReference>
<accession>A0A3R9DVM9</accession>
<protein>
    <submittedName>
        <fullName evidence="1">Uncharacterized protein</fullName>
    </submittedName>
</protein>
<gene>
    <name evidence="1" type="ORF">EIY87_23620</name>
</gene>